<dbReference type="OrthoDB" id="427795at2759"/>
<evidence type="ECO:0000256" key="1">
    <source>
        <dbReference type="ARBA" id="ARBA00022574"/>
    </source>
</evidence>
<comment type="caution">
    <text evidence="6">The sequence shown here is derived from an EMBL/GenBank/DDBJ whole genome shotgun (WGS) entry which is preliminary data.</text>
</comment>
<evidence type="ECO:0000256" key="4">
    <source>
        <dbReference type="SAM" id="MobiDB-lite"/>
    </source>
</evidence>
<feature type="compositionally biased region" description="Basic and acidic residues" evidence="4">
    <location>
        <begin position="326"/>
        <end position="341"/>
    </location>
</feature>
<dbReference type="EMBL" id="LXWW01000085">
    <property type="protein sequence ID" value="OAO16353.1"/>
    <property type="molecule type" value="Genomic_DNA"/>
</dbReference>
<dbReference type="InterPro" id="IPR001680">
    <property type="entry name" value="WD40_rpt"/>
</dbReference>
<dbReference type="InterPro" id="IPR015943">
    <property type="entry name" value="WD40/YVTN_repeat-like_dom_sf"/>
</dbReference>
<dbReference type="InterPro" id="IPR050459">
    <property type="entry name" value="WD_repeat_RBAP46/RBAP48/MSI1"/>
</dbReference>
<dbReference type="Pfam" id="PF12265">
    <property type="entry name" value="CAF1C_H4-bd"/>
    <property type="match status" value="1"/>
</dbReference>
<keyword evidence="1" id="KW-0853">WD repeat</keyword>
<feature type="compositionally biased region" description="Basic and acidic residues" evidence="4">
    <location>
        <begin position="1"/>
        <end position="20"/>
    </location>
</feature>
<dbReference type="GO" id="GO:0006325">
    <property type="term" value="P:chromatin organization"/>
    <property type="evidence" value="ECO:0007669"/>
    <property type="project" value="UniProtKB-KW"/>
</dbReference>
<evidence type="ECO:0000313" key="6">
    <source>
        <dbReference type="EMBL" id="OAO16353.1"/>
    </source>
</evidence>
<dbReference type="InterPro" id="IPR036322">
    <property type="entry name" value="WD40_repeat_dom_sf"/>
</dbReference>
<feature type="compositionally biased region" description="Basic and acidic residues" evidence="4">
    <location>
        <begin position="408"/>
        <end position="417"/>
    </location>
</feature>
<dbReference type="STRING" id="478820.A0A196SH51"/>
<name>A0A196SH51_BLAHN</name>
<gene>
    <name evidence="6" type="ORF">AV274_1884</name>
</gene>
<keyword evidence="3" id="KW-0156">Chromatin regulator</keyword>
<dbReference type="SMART" id="SM00320">
    <property type="entry name" value="WD40"/>
    <property type="match status" value="4"/>
</dbReference>
<feature type="compositionally biased region" description="Acidic residues" evidence="4">
    <location>
        <begin position="312"/>
        <end position="325"/>
    </location>
</feature>
<evidence type="ECO:0000256" key="2">
    <source>
        <dbReference type="ARBA" id="ARBA00022737"/>
    </source>
</evidence>
<keyword evidence="7" id="KW-1185">Reference proteome</keyword>
<dbReference type="Gene3D" id="2.130.10.10">
    <property type="entry name" value="YVTN repeat-like/Quinoprotein amine dehydrogenase"/>
    <property type="match status" value="2"/>
</dbReference>
<evidence type="ECO:0000256" key="3">
    <source>
        <dbReference type="ARBA" id="ARBA00022853"/>
    </source>
</evidence>
<feature type="compositionally biased region" description="Basic and acidic residues" evidence="4">
    <location>
        <begin position="300"/>
        <end position="311"/>
    </location>
</feature>
<feature type="domain" description="Histone-binding protein RBBP4-like N-terminal" evidence="5">
    <location>
        <begin position="37"/>
        <end position="92"/>
    </location>
</feature>
<sequence length="689" mass="77544">MSDTEDSRSPKDAESDRDMDSSDASSEVHLSLEASPYDIWKENSQYLYDLLLYNHVSWPSVTCAWGRVINEDSLNSISPLSQVFYYSSHTDGVYHSAAKIWENSPETIIEGSVEMTRRRGTQSWFIGKYNDGQRNRNFVGVKHLVHPGGVGRMKLVPGSNWLVSHSNDSKLHLWFMPLQRNHFVRDGCDPSTPDLTCQTANTERLLDYPLSIYRRVEAMGGEVSPMELANRPVSRGSVKRSKPSAPRSKKSSSRSKKSSKKGKKEVEVKKEEGKEGVKEEEKEEEKEVEVKEEEEEVKEEEVKEVEVKEDVKEEMEEVKEEEVKEEEDKKEENKEDVKEEEDKMEEMEEEVKEEENKEDVKTEEAKMEEVKEESKEEVKEEENKEEMKTEETKDDINEETSKQSEGQKGTEKEELPLETVDRIHDPVAPPEVVILACSKTSLHFWPFPALQTVHLGRRSVPLDLTPFAAGVSIEDAAFLDGFDREGTTVGVACKGGVVLVVNAASGQLLNNLSGAHGDDVHCVMNIVSRHADDPAAARELDSYMLTGGADKKVLVWDLRRPFDAEGKPAPVITLEVDSAVMCMDFCPRAPRYIAVGTESGEIDLFDILAKGAEEHLILRHLGHRCPVNDLHFNPYEPLTVLSVSDDIDTIGGGAIEVWRPHELLFVDIEGENGATSPTIEELVSLMKKK</sequence>
<dbReference type="InterPro" id="IPR022052">
    <property type="entry name" value="Histone-bd_RBBP4-like_N"/>
</dbReference>
<feature type="compositionally biased region" description="Basic residues" evidence="4">
    <location>
        <begin position="237"/>
        <end position="263"/>
    </location>
</feature>
<proteinExistence type="predicted"/>
<feature type="compositionally biased region" description="Acidic residues" evidence="4">
    <location>
        <begin position="342"/>
        <end position="353"/>
    </location>
</feature>
<dbReference type="SUPFAM" id="SSF50978">
    <property type="entry name" value="WD40 repeat-like"/>
    <property type="match status" value="1"/>
</dbReference>
<dbReference type="PANTHER" id="PTHR22850">
    <property type="entry name" value="WD40 REPEAT FAMILY"/>
    <property type="match status" value="1"/>
</dbReference>
<feature type="compositionally biased region" description="Acidic residues" evidence="4">
    <location>
        <begin position="281"/>
        <end position="299"/>
    </location>
</feature>
<feature type="compositionally biased region" description="Basic and acidic residues" evidence="4">
    <location>
        <begin position="354"/>
        <end position="402"/>
    </location>
</feature>
<dbReference type="Proteomes" id="UP000078348">
    <property type="component" value="Unassembled WGS sequence"/>
</dbReference>
<evidence type="ECO:0000313" key="7">
    <source>
        <dbReference type="Proteomes" id="UP000078348"/>
    </source>
</evidence>
<protein>
    <submittedName>
        <fullName evidence="6">Histone-binding protein RBBP4</fullName>
    </submittedName>
</protein>
<accession>A0A196SH51</accession>
<feature type="region of interest" description="Disordered" evidence="4">
    <location>
        <begin position="227"/>
        <end position="417"/>
    </location>
</feature>
<evidence type="ECO:0000259" key="5">
    <source>
        <dbReference type="Pfam" id="PF12265"/>
    </source>
</evidence>
<organism evidence="6 7">
    <name type="scientific">Blastocystis sp. subtype 1 (strain ATCC 50177 / NandII)</name>
    <dbReference type="NCBI Taxonomy" id="478820"/>
    <lineage>
        <taxon>Eukaryota</taxon>
        <taxon>Sar</taxon>
        <taxon>Stramenopiles</taxon>
        <taxon>Bigyra</taxon>
        <taxon>Opalozoa</taxon>
        <taxon>Opalinata</taxon>
        <taxon>Blastocystidae</taxon>
        <taxon>Blastocystis</taxon>
    </lineage>
</organism>
<reference evidence="6 7" key="1">
    <citation type="submission" date="2016-05" db="EMBL/GenBank/DDBJ databases">
        <title>Nuclear genome of Blastocystis sp. subtype 1 NandII.</title>
        <authorList>
            <person name="Gentekaki E."/>
            <person name="Curtis B."/>
            <person name="Stairs C."/>
            <person name="Eme L."/>
            <person name="Herman E."/>
            <person name="Klimes V."/>
            <person name="Arias M.C."/>
            <person name="Elias M."/>
            <person name="Hilliou F."/>
            <person name="Klute M."/>
            <person name="Malik S.-B."/>
            <person name="Pightling A."/>
            <person name="Rachubinski R."/>
            <person name="Salas D."/>
            <person name="Schlacht A."/>
            <person name="Suga H."/>
            <person name="Archibald J."/>
            <person name="Ball S.G."/>
            <person name="Clark G."/>
            <person name="Dacks J."/>
            <person name="Van Der Giezen M."/>
            <person name="Tsaousis A."/>
            <person name="Roger A."/>
        </authorList>
    </citation>
    <scope>NUCLEOTIDE SEQUENCE [LARGE SCALE GENOMIC DNA]</scope>
    <source>
        <strain evidence="7">ATCC 50177 / NandII</strain>
    </source>
</reference>
<feature type="compositionally biased region" description="Basic and acidic residues" evidence="4">
    <location>
        <begin position="264"/>
        <end position="280"/>
    </location>
</feature>
<keyword evidence="2" id="KW-0677">Repeat</keyword>
<dbReference type="AlphaFoldDB" id="A0A196SH51"/>
<feature type="region of interest" description="Disordered" evidence="4">
    <location>
        <begin position="1"/>
        <end position="27"/>
    </location>
</feature>